<reference evidence="11 12" key="1">
    <citation type="journal article" date="2011" name="Stand. Genomic Sci.">
        <title>Complete genome sequence of the acetate-degrading sulfate reducer Desulfobacca acetoxidans type strain (ASRB2).</title>
        <authorList>
            <person name="Goker M."/>
            <person name="Teshima H."/>
            <person name="Lapidus A."/>
            <person name="Nolan M."/>
            <person name="Lucas S."/>
            <person name="Hammon N."/>
            <person name="Deshpande S."/>
            <person name="Cheng J.F."/>
            <person name="Tapia R."/>
            <person name="Han C."/>
            <person name="Goodwin L."/>
            <person name="Pitluck S."/>
            <person name="Huntemann M."/>
            <person name="Liolios K."/>
            <person name="Ivanova N."/>
            <person name="Pagani I."/>
            <person name="Mavromatis K."/>
            <person name="Ovchinikova G."/>
            <person name="Pati A."/>
            <person name="Chen A."/>
            <person name="Palaniappan K."/>
            <person name="Land M."/>
            <person name="Hauser L."/>
            <person name="Brambilla E.M."/>
            <person name="Rohde M."/>
            <person name="Spring S."/>
            <person name="Detter J.C."/>
            <person name="Woyke T."/>
            <person name="Bristow J."/>
            <person name="Eisen J.A."/>
            <person name="Markowitz V."/>
            <person name="Hugenholtz P."/>
            <person name="Kyrpides N.C."/>
            <person name="Klenk H.P."/>
        </authorList>
    </citation>
    <scope>NUCLEOTIDE SEQUENCE [LARGE SCALE GENOMIC DNA]</scope>
    <source>
        <strain evidence="12">ATCC 700848 / DSM 11109 / ASRB2</strain>
    </source>
</reference>
<dbReference type="Gene3D" id="3.30.450.20">
    <property type="entry name" value="PAS domain"/>
    <property type="match status" value="1"/>
</dbReference>
<dbReference type="EMBL" id="CP002629">
    <property type="protein sequence ID" value="AEB08586.1"/>
    <property type="molecule type" value="Genomic_DNA"/>
</dbReference>
<keyword evidence="6 11" id="KW-0418">Kinase</keyword>
<dbReference type="PROSITE" id="PS50109">
    <property type="entry name" value="HIS_KIN"/>
    <property type="match status" value="1"/>
</dbReference>
<feature type="transmembrane region" description="Helical" evidence="9">
    <location>
        <begin position="278"/>
        <end position="299"/>
    </location>
</feature>
<accession>F2NGH3</accession>
<dbReference type="CDD" id="cd18773">
    <property type="entry name" value="PDC1_HK_sensor"/>
    <property type="match status" value="1"/>
</dbReference>
<evidence type="ECO:0000313" key="12">
    <source>
        <dbReference type="Proteomes" id="UP000000483"/>
    </source>
</evidence>
<comment type="catalytic activity">
    <reaction evidence="1">
        <text>ATP + protein L-histidine = ADP + protein N-phospho-L-histidine.</text>
        <dbReference type="EC" id="2.7.13.3"/>
    </reaction>
</comment>
<keyword evidence="7" id="KW-0067">ATP-binding</keyword>
<evidence type="ECO:0000256" key="9">
    <source>
        <dbReference type="SAM" id="Phobius"/>
    </source>
</evidence>
<keyword evidence="4" id="KW-0808">Transferase</keyword>
<dbReference type="InterPro" id="IPR036097">
    <property type="entry name" value="HisK_dim/P_sf"/>
</dbReference>
<dbReference type="PANTHER" id="PTHR43065">
    <property type="entry name" value="SENSOR HISTIDINE KINASE"/>
    <property type="match status" value="1"/>
</dbReference>
<dbReference type="SMART" id="SM00388">
    <property type="entry name" value="HisKA"/>
    <property type="match status" value="1"/>
</dbReference>
<dbReference type="InterPro" id="IPR036890">
    <property type="entry name" value="HATPase_C_sf"/>
</dbReference>
<dbReference type="eggNOG" id="COG4191">
    <property type="taxonomic scope" value="Bacteria"/>
</dbReference>
<feature type="transmembrane region" description="Helical" evidence="9">
    <location>
        <begin position="12"/>
        <end position="38"/>
    </location>
</feature>
<dbReference type="PANTHER" id="PTHR43065:SF46">
    <property type="entry name" value="C4-DICARBOXYLATE TRANSPORT SENSOR PROTEIN DCTB"/>
    <property type="match status" value="1"/>
</dbReference>
<evidence type="ECO:0000256" key="7">
    <source>
        <dbReference type="ARBA" id="ARBA00022840"/>
    </source>
</evidence>
<dbReference type="OrthoDB" id="9777714at2"/>
<dbReference type="Proteomes" id="UP000000483">
    <property type="component" value="Chromosome"/>
</dbReference>
<dbReference type="InterPro" id="IPR004358">
    <property type="entry name" value="Sig_transdc_His_kin-like_C"/>
</dbReference>
<dbReference type="CDD" id="cd00082">
    <property type="entry name" value="HisKA"/>
    <property type="match status" value="1"/>
</dbReference>
<dbReference type="EC" id="2.7.13.3" evidence="2"/>
<keyword evidence="9" id="KW-1133">Transmembrane helix</keyword>
<dbReference type="Gene3D" id="1.10.287.130">
    <property type="match status" value="1"/>
</dbReference>
<keyword evidence="5" id="KW-0547">Nucleotide-binding</keyword>
<dbReference type="Pfam" id="PF00512">
    <property type="entry name" value="HisKA"/>
    <property type="match status" value="1"/>
</dbReference>
<dbReference type="STRING" id="880072.Desac_0706"/>
<dbReference type="InterPro" id="IPR003661">
    <property type="entry name" value="HisK_dim/P_dom"/>
</dbReference>
<dbReference type="PRINTS" id="PR00344">
    <property type="entry name" value="BCTRLSENSOR"/>
</dbReference>
<dbReference type="Gene3D" id="3.30.565.10">
    <property type="entry name" value="Histidine kinase-like ATPase, C-terminal domain"/>
    <property type="match status" value="1"/>
</dbReference>
<evidence type="ECO:0000256" key="3">
    <source>
        <dbReference type="ARBA" id="ARBA00022553"/>
    </source>
</evidence>
<dbReference type="KEGG" id="dao:Desac_0706"/>
<evidence type="ECO:0000259" key="10">
    <source>
        <dbReference type="PROSITE" id="PS50109"/>
    </source>
</evidence>
<dbReference type="GO" id="GO:0000155">
    <property type="term" value="F:phosphorelay sensor kinase activity"/>
    <property type="evidence" value="ECO:0007669"/>
    <property type="project" value="InterPro"/>
</dbReference>
<feature type="domain" description="Histidine kinase" evidence="10">
    <location>
        <begin position="335"/>
        <end position="554"/>
    </location>
</feature>
<organism evidence="11 12">
    <name type="scientific">Desulfobacca acetoxidans (strain ATCC 700848 / DSM 11109 / ASRB2)</name>
    <dbReference type="NCBI Taxonomy" id="880072"/>
    <lineage>
        <taxon>Bacteria</taxon>
        <taxon>Pseudomonadati</taxon>
        <taxon>Thermodesulfobacteriota</taxon>
        <taxon>Desulfobaccia</taxon>
        <taxon>Desulfobaccales</taxon>
        <taxon>Desulfobaccaceae</taxon>
        <taxon>Desulfobacca</taxon>
    </lineage>
</organism>
<keyword evidence="12" id="KW-1185">Reference proteome</keyword>
<sequence length="565" mass="62934">MNFSDQKYQQLSLRIEITIIIFCAAPLLLLGFVLYGHFSQQYEAKIRENLRILAENRRGALDLFLGERTSQLFMLGNTSGLKQMTDEAFLGQAFEVMQQRSKSFLDLSIVDLAGNHLAYVGPYRSLLSGINYQNEDWFQAVKQNGEYISDIFLGFRNIPHFIIAVLVRGQAAPYIVRATINSDILEEIVRGAQIGKTCDAFIINRDNVLQTRPRHGGEVMQHPSGPDFSQTPAMTVAMKVLNGREHLYAAVPLIHKDWVLVINEDPKEPLAPLLRAKYIVAFLCLGGLLLIIGVAVYAIRKLVQRLMVSERHQAASDALLLQSSKMAALGKMAAGIAHEINNPLAVIAEKAGWLKDLLREQDFDRTSDLEEFQDTVDKIEYHVARAKKITHRLLDFARRHEPLRENVDVNRVLEESIGFLENEAHFRNIQIHRELDPHLPLVVSDTGQLQQVFLNIFDNAIDAVGKGGEITLTSRYLEKDGKVSITIADSGPGIPEEILKKIFDPFFTTKEVGKGTGLGLSITYSIIKKLGGEITVANKPGQGALFTIILPASEPIETTSGAADQ</sequence>
<protein>
    <recommendedName>
        <fullName evidence="2">histidine kinase</fullName>
        <ecNumber evidence="2">2.7.13.3</ecNumber>
    </recommendedName>
</protein>
<proteinExistence type="predicted"/>
<keyword evidence="9" id="KW-0472">Membrane</keyword>
<evidence type="ECO:0000313" key="11">
    <source>
        <dbReference type="EMBL" id="AEB08586.1"/>
    </source>
</evidence>
<dbReference type="RefSeq" id="WP_013705699.1">
    <property type="nucleotide sequence ID" value="NC_015388.1"/>
</dbReference>
<dbReference type="CDD" id="cd18774">
    <property type="entry name" value="PDC2_HK_sensor"/>
    <property type="match status" value="1"/>
</dbReference>
<keyword evidence="9" id="KW-0812">Transmembrane</keyword>
<dbReference type="Pfam" id="PF02518">
    <property type="entry name" value="HATPase_c"/>
    <property type="match status" value="1"/>
</dbReference>
<evidence type="ECO:0000256" key="2">
    <source>
        <dbReference type="ARBA" id="ARBA00012438"/>
    </source>
</evidence>
<evidence type="ECO:0000256" key="6">
    <source>
        <dbReference type="ARBA" id="ARBA00022777"/>
    </source>
</evidence>
<keyword evidence="8" id="KW-0902">Two-component regulatory system</keyword>
<gene>
    <name evidence="11" type="ordered locus">Desac_0706</name>
</gene>
<dbReference type="InterPro" id="IPR005467">
    <property type="entry name" value="His_kinase_dom"/>
</dbReference>
<evidence type="ECO:0000256" key="4">
    <source>
        <dbReference type="ARBA" id="ARBA00022679"/>
    </source>
</evidence>
<name>F2NGH3_DESAR</name>
<evidence type="ECO:0000256" key="5">
    <source>
        <dbReference type="ARBA" id="ARBA00022741"/>
    </source>
</evidence>
<evidence type="ECO:0000256" key="8">
    <source>
        <dbReference type="ARBA" id="ARBA00023012"/>
    </source>
</evidence>
<dbReference type="SMART" id="SM00387">
    <property type="entry name" value="HATPase_c"/>
    <property type="match status" value="1"/>
</dbReference>
<dbReference type="HOGENOM" id="CLU_023166_1_0_7"/>
<dbReference type="AlphaFoldDB" id="F2NGH3"/>
<dbReference type="GO" id="GO:0005524">
    <property type="term" value="F:ATP binding"/>
    <property type="evidence" value="ECO:0007669"/>
    <property type="project" value="UniProtKB-KW"/>
</dbReference>
<dbReference type="SUPFAM" id="SSF55874">
    <property type="entry name" value="ATPase domain of HSP90 chaperone/DNA topoisomerase II/histidine kinase"/>
    <property type="match status" value="1"/>
</dbReference>
<dbReference type="InterPro" id="IPR003594">
    <property type="entry name" value="HATPase_dom"/>
</dbReference>
<keyword evidence="3" id="KW-0597">Phosphoprotein</keyword>
<dbReference type="SUPFAM" id="SSF47384">
    <property type="entry name" value="Homodimeric domain of signal transducing histidine kinase"/>
    <property type="match status" value="1"/>
</dbReference>
<evidence type="ECO:0000256" key="1">
    <source>
        <dbReference type="ARBA" id="ARBA00000085"/>
    </source>
</evidence>
<reference evidence="12" key="2">
    <citation type="submission" date="2011-03" db="EMBL/GenBank/DDBJ databases">
        <title>The complete genome of Desulfobacca acetoxidans DSM 11109.</title>
        <authorList>
            <consortium name="US DOE Joint Genome Institute (JGI-PGF)"/>
            <person name="Lucas S."/>
            <person name="Copeland A."/>
            <person name="Lapidus A."/>
            <person name="Bruce D."/>
            <person name="Goodwin L."/>
            <person name="Pitluck S."/>
            <person name="Peters L."/>
            <person name="Kyrpides N."/>
            <person name="Mavromatis K."/>
            <person name="Ivanova N."/>
            <person name="Ovchinnikova G."/>
            <person name="Teshima H."/>
            <person name="Detter J.C."/>
            <person name="Han C."/>
            <person name="Land M."/>
            <person name="Hauser L."/>
            <person name="Markowitz V."/>
            <person name="Cheng J.-F."/>
            <person name="Hugenholtz P."/>
            <person name="Woyke T."/>
            <person name="Wu D."/>
            <person name="Spring S."/>
            <person name="Schueler E."/>
            <person name="Brambilla E."/>
            <person name="Klenk H.-P."/>
            <person name="Eisen J.A."/>
        </authorList>
    </citation>
    <scope>NUCLEOTIDE SEQUENCE [LARGE SCALE GENOMIC DNA]</scope>
    <source>
        <strain evidence="12">ATCC 700848 / DSM 11109 / ASRB2</strain>
    </source>
</reference>